<dbReference type="AlphaFoldDB" id="K9Z5Z7"/>
<protein>
    <recommendedName>
        <fullName evidence="1">PilZ domain-containing protein</fullName>
    </recommendedName>
</protein>
<dbReference type="Pfam" id="PF07238">
    <property type="entry name" value="PilZ"/>
    <property type="match status" value="1"/>
</dbReference>
<sequence length="151" mass="17791">MGHYNGNIKNKIQYKFFTLLLLLIMNNNVDINSINEQRQLRRILAVCRVLDLDHKFLGFTLDLNRSGIKIIVDKNFPSGDEFKIILSPVKEDEEISPDIVVKVEQKWRTSTNEEFDQIGGVIIEVDSPEYIEELIDYCDRRAKERYQLDWQ</sequence>
<name>K9Z5Z7_CYAAP</name>
<dbReference type="KEGG" id="can:Cyan10605_2530"/>
<organism evidence="2 3">
    <name type="scientific">Cyanobacterium aponinum (strain PCC 10605)</name>
    <dbReference type="NCBI Taxonomy" id="755178"/>
    <lineage>
        <taxon>Bacteria</taxon>
        <taxon>Bacillati</taxon>
        <taxon>Cyanobacteriota</taxon>
        <taxon>Cyanophyceae</taxon>
        <taxon>Oscillatoriophycideae</taxon>
        <taxon>Chroococcales</taxon>
        <taxon>Geminocystaceae</taxon>
        <taxon>Cyanobacterium</taxon>
    </lineage>
</organism>
<dbReference type="Proteomes" id="UP000010480">
    <property type="component" value="Chromosome"/>
</dbReference>
<dbReference type="eggNOG" id="ENOG503344V">
    <property type="taxonomic scope" value="Bacteria"/>
</dbReference>
<feature type="domain" description="PilZ" evidence="1">
    <location>
        <begin position="41"/>
        <end position="138"/>
    </location>
</feature>
<keyword evidence="3" id="KW-1185">Reference proteome</keyword>
<proteinExistence type="predicted"/>
<dbReference type="HOGENOM" id="CLU_138991_0_0_3"/>
<reference evidence="3" key="1">
    <citation type="journal article" date="2013" name="Proc. Natl. Acad. Sci. U.S.A.">
        <title>Improving the coverage of the cyanobacterial phylum using diversity-driven genome sequencing.</title>
        <authorList>
            <person name="Shih P.M."/>
            <person name="Wu D."/>
            <person name="Latifi A."/>
            <person name="Axen S.D."/>
            <person name="Fewer D.P."/>
            <person name="Talla E."/>
            <person name="Calteau A."/>
            <person name="Cai F."/>
            <person name="Tandeau de Marsac N."/>
            <person name="Rippka R."/>
            <person name="Herdman M."/>
            <person name="Sivonen K."/>
            <person name="Coursin T."/>
            <person name="Laurent T."/>
            <person name="Goodwin L."/>
            <person name="Nolan M."/>
            <person name="Davenport K.W."/>
            <person name="Han C.S."/>
            <person name="Rubin E.M."/>
            <person name="Eisen J.A."/>
            <person name="Woyke T."/>
            <person name="Gugger M."/>
            <person name="Kerfeld C.A."/>
        </authorList>
    </citation>
    <scope>NUCLEOTIDE SEQUENCE [LARGE SCALE GENOMIC DNA]</scope>
    <source>
        <strain evidence="3">PCC 10605</strain>
    </source>
</reference>
<gene>
    <name evidence="2" type="ordered locus">Cyan10605_2530</name>
</gene>
<evidence type="ECO:0000259" key="1">
    <source>
        <dbReference type="Pfam" id="PF07238"/>
    </source>
</evidence>
<dbReference type="GO" id="GO:0035438">
    <property type="term" value="F:cyclic-di-GMP binding"/>
    <property type="evidence" value="ECO:0007669"/>
    <property type="project" value="InterPro"/>
</dbReference>
<evidence type="ECO:0000313" key="3">
    <source>
        <dbReference type="Proteomes" id="UP000010480"/>
    </source>
</evidence>
<accession>K9Z5Z7</accession>
<evidence type="ECO:0000313" key="2">
    <source>
        <dbReference type="EMBL" id="AFZ54611.1"/>
    </source>
</evidence>
<dbReference type="EMBL" id="CP003947">
    <property type="protein sequence ID" value="AFZ54611.1"/>
    <property type="molecule type" value="Genomic_DNA"/>
</dbReference>
<dbReference type="InterPro" id="IPR009875">
    <property type="entry name" value="PilZ_domain"/>
</dbReference>